<evidence type="ECO:0000259" key="9">
    <source>
        <dbReference type="Pfam" id="PF01850"/>
    </source>
</evidence>
<feature type="binding site" evidence="8">
    <location>
        <position position="86"/>
    </location>
    <ligand>
        <name>Mg(2+)</name>
        <dbReference type="ChEBI" id="CHEBI:18420"/>
    </ligand>
</feature>
<dbReference type="SUPFAM" id="SSF88723">
    <property type="entry name" value="PIN domain-like"/>
    <property type="match status" value="1"/>
</dbReference>
<evidence type="ECO:0000256" key="7">
    <source>
        <dbReference type="ARBA" id="ARBA00038093"/>
    </source>
</evidence>
<feature type="binding site" evidence="8">
    <location>
        <position position="7"/>
    </location>
    <ligand>
        <name>Mg(2+)</name>
        <dbReference type="ChEBI" id="CHEBI:18420"/>
    </ligand>
</feature>
<dbReference type="AlphaFoldDB" id="A0A069PE68"/>
<dbReference type="EMBL" id="JFHC01000069">
    <property type="protein sequence ID" value="KDR38998.1"/>
    <property type="molecule type" value="Genomic_DNA"/>
</dbReference>
<comment type="similarity">
    <text evidence="7 8">Belongs to the PINc/VapC protein family.</text>
</comment>
<dbReference type="Pfam" id="PF01850">
    <property type="entry name" value="PIN"/>
    <property type="match status" value="1"/>
</dbReference>
<comment type="caution">
    <text evidence="10">The sequence shown here is derived from an EMBL/GenBank/DDBJ whole genome shotgun (WGS) entry which is preliminary data.</text>
</comment>
<dbReference type="Proteomes" id="UP000027466">
    <property type="component" value="Unassembled WGS sequence"/>
</dbReference>
<name>A0A069PE68_9BURK</name>
<comment type="function">
    <text evidence="8">Toxic component of a toxin-antitoxin (TA) system. An RNase.</text>
</comment>
<keyword evidence="8" id="KW-0800">Toxin</keyword>
<dbReference type="GO" id="GO:0000287">
    <property type="term" value="F:magnesium ion binding"/>
    <property type="evidence" value="ECO:0007669"/>
    <property type="project" value="UniProtKB-UniRule"/>
</dbReference>
<dbReference type="GO" id="GO:0090729">
    <property type="term" value="F:toxin activity"/>
    <property type="evidence" value="ECO:0007669"/>
    <property type="project" value="UniProtKB-KW"/>
</dbReference>
<dbReference type="RefSeq" id="WP_035942540.1">
    <property type="nucleotide sequence ID" value="NZ_CADFFX010000045.1"/>
</dbReference>
<dbReference type="Gene3D" id="3.40.50.1010">
    <property type="entry name" value="5'-nuclease"/>
    <property type="match status" value="1"/>
</dbReference>
<sequence length="121" mass="13474">MVRALFDTNVLIDYLNGVGAAKKELARYENRAISTITWMEVLVGTTPADEAAIRAWLSSFDVIALDSAIANRAVEIRKQRRIRLPDAIVWASAQVNSMLLVSRNTKDFPADDPGVRVPYKI</sequence>
<dbReference type="PANTHER" id="PTHR33653">
    <property type="entry name" value="RIBONUCLEASE VAPC2"/>
    <property type="match status" value="1"/>
</dbReference>
<evidence type="ECO:0000256" key="4">
    <source>
        <dbReference type="ARBA" id="ARBA00022723"/>
    </source>
</evidence>
<dbReference type="InterPro" id="IPR002716">
    <property type="entry name" value="PIN_dom"/>
</dbReference>
<dbReference type="InterPro" id="IPR050556">
    <property type="entry name" value="Type_II_TA_system_RNase"/>
</dbReference>
<dbReference type="InterPro" id="IPR029060">
    <property type="entry name" value="PIN-like_dom_sf"/>
</dbReference>
<evidence type="ECO:0000256" key="5">
    <source>
        <dbReference type="ARBA" id="ARBA00022801"/>
    </source>
</evidence>
<dbReference type="PANTHER" id="PTHR33653:SF1">
    <property type="entry name" value="RIBONUCLEASE VAPC2"/>
    <property type="match status" value="1"/>
</dbReference>
<dbReference type="EC" id="3.1.-.-" evidence="8"/>
<keyword evidence="6 8" id="KW-0460">Magnesium</keyword>
<keyword evidence="4 8" id="KW-0479">Metal-binding</keyword>
<evidence type="ECO:0000256" key="8">
    <source>
        <dbReference type="HAMAP-Rule" id="MF_00265"/>
    </source>
</evidence>
<evidence type="ECO:0000313" key="10">
    <source>
        <dbReference type="EMBL" id="KDR38998.1"/>
    </source>
</evidence>
<evidence type="ECO:0000256" key="2">
    <source>
        <dbReference type="ARBA" id="ARBA00022649"/>
    </source>
</evidence>
<keyword evidence="2 8" id="KW-1277">Toxin-antitoxin system</keyword>
<evidence type="ECO:0000313" key="11">
    <source>
        <dbReference type="Proteomes" id="UP000027466"/>
    </source>
</evidence>
<reference evidence="10 11" key="1">
    <citation type="submission" date="2014-03" db="EMBL/GenBank/DDBJ databases">
        <title>Draft Genome Sequences of Four Burkholderia Strains.</title>
        <authorList>
            <person name="Liu X.Y."/>
            <person name="Li C.X."/>
            <person name="Xu J.H."/>
        </authorList>
    </citation>
    <scope>NUCLEOTIDE SEQUENCE [LARGE SCALE GENOMIC DNA]</scope>
    <source>
        <strain evidence="10 11">DSM 50014</strain>
    </source>
</reference>
<organism evidence="10 11">
    <name type="scientific">Caballeronia glathei</name>
    <dbReference type="NCBI Taxonomy" id="60547"/>
    <lineage>
        <taxon>Bacteria</taxon>
        <taxon>Pseudomonadati</taxon>
        <taxon>Pseudomonadota</taxon>
        <taxon>Betaproteobacteria</taxon>
        <taxon>Burkholderiales</taxon>
        <taxon>Burkholderiaceae</taxon>
        <taxon>Caballeronia</taxon>
    </lineage>
</organism>
<evidence type="ECO:0000256" key="6">
    <source>
        <dbReference type="ARBA" id="ARBA00022842"/>
    </source>
</evidence>
<dbReference type="HAMAP" id="MF_00265">
    <property type="entry name" value="VapC_Nob1"/>
    <property type="match status" value="1"/>
</dbReference>
<gene>
    <name evidence="8" type="primary">vapC</name>
    <name evidence="10" type="ORF">BG61_35370</name>
</gene>
<proteinExistence type="inferred from homology"/>
<keyword evidence="3 8" id="KW-0540">Nuclease</keyword>
<keyword evidence="11" id="KW-1185">Reference proteome</keyword>
<protein>
    <recommendedName>
        <fullName evidence="8">Ribonuclease VapC</fullName>
        <shortName evidence="8">RNase VapC</shortName>
        <ecNumber evidence="8">3.1.-.-</ecNumber>
    </recommendedName>
    <alternativeName>
        <fullName evidence="8">Toxin VapC</fullName>
    </alternativeName>
</protein>
<keyword evidence="5 8" id="KW-0378">Hydrolase</keyword>
<dbReference type="InterPro" id="IPR022907">
    <property type="entry name" value="VapC_family"/>
</dbReference>
<evidence type="ECO:0000256" key="3">
    <source>
        <dbReference type="ARBA" id="ARBA00022722"/>
    </source>
</evidence>
<accession>A0A069PE68</accession>
<dbReference type="CDD" id="cd18737">
    <property type="entry name" value="PIN_VapC4-5_FitB-like"/>
    <property type="match status" value="1"/>
</dbReference>
<feature type="domain" description="PIN" evidence="9">
    <location>
        <begin position="5"/>
        <end position="106"/>
    </location>
</feature>
<dbReference type="GO" id="GO:0004540">
    <property type="term" value="F:RNA nuclease activity"/>
    <property type="evidence" value="ECO:0007669"/>
    <property type="project" value="InterPro"/>
</dbReference>
<dbReference type="GO" id="GO:0016787">
    <property type="term" value="F:hydrolase activity"/>
    <property type="evidence" value="ECO:0007669"/>
    <property type="project" value="UniProtKB-KW"/>
</dbReference>
<evidence type="ECO:0000256" key="1">
    <source>
        <dbReference type="ARBA" id="ARBA00001946"/>
    </source>
</evidence>
<comment type="cofactor">
    <cofactor evidence="1 8">
        <name>Mg(2+)</name>
        <dbReference type="ChEBI" id="CHEBI:18420"/>
    </cofactor>
</comment>